<keyword evidence="2" id="KW-0067">ATP-binding</keyword>
<organism evidence="3 4">
    <name type="scientific">Malus baccata</name>
    <name type="common">Siberian crab apple</name>
    <name type="synonym">Pyrus baccata</name>
    <dbReference type="NCBI Taxonomy" id="106549"/>
    <lineage>
        <taxon>Eukaryota</taxon>
        <taxon>Viridiplantae</taxon>
        <taxon>Streptophyta</taxon>
        <taxon>Embryophyta</taxon>
        <taxon>Tracheophyta</taxon>
        <taxon>Spermatophyta</taxon>
        <taxon>Magnoliopsida</taxon>
        <taxon>eudicotyledons</taxon>
        <taxon>Gunneridae</taxon>
        <taxon>Pentapetalae</taxon>
        <taxon>rosids</taxon>
        <taxon>fabids</taxon>
        <taxon>Rosales</taxon>
        <taxon>Rosaceae</taxon>
        <taxon>Amygdaloideae</taxon>
        <taxon>Maleae</taxon>
        <taxon>Malus</taxon>
    </lineage>
</organism>
<evidence type="ECO:0008006" key="5">
    <source>
        <dbReference type="Google" id="ProtNLM"/>
    </source>
</evidence>
<dbReference type="STRING" id="106549.A0A540KG00"/>
<reference evidence="3 4" key="1">
    <citation type="journal article" date="2019" name="G3 (Bethesda)">
        <title>Sequencing of a Wild Apple (Malus baccata) Genome Unravels the Differences Between Cultivated and Wild Apple Species Regarding Disease Resistance and Cold Tolerance.</title>
        <authorList>
            <person name="Chen X."/>
        </authorList>
    </citation>
    <scope>NUCLEOTIDE SEQUENCE [LARGE SCALE GENOMIC DNA]</scope>
    <source>
        <strain evidence="4">cv. Shandingzi</strain>
        <tissue evidence="3">Leaves</tissue>
    </source>
</reference>
<dbReference type="GO" id="GO:0005524">
    <property type="term" value="F:ATP binding"/>
    <property type="evidence" value="ECO:0007669"/>
    <property type="project" value="UniProtKB-KW"/>
</dbReference>
<dbReference type="AlphaFoldDB" id="A0A540KG00"/>
<evidence type="ECO:0000313" key="3">
    <source>
        <dbReference type="EMBL" id="TQD73141.1"/>
    </source>
</evidence>
<dbReference type="PANTHER" id="PTHR27007">
    <property type="match status" value="1"/>
</dbReference>
<protein>
    <recommendedName>
        <fullName evidence="5">Serine-threonine/tyrosine-protein kinase catalytic domain-containing protein</fullName>
    </recommendedName>
</protein>
<dbReference type="SUPFAM" id="SSF56112">
    <property type="entry name" value="Protein kinase-like (PK-like)"/>
    <property type="match status" value="1"/>
</dbReference>
<evidence type="ECO:0000256" key="2">
    <source>
        <dbReference type="ARBA" id="ARBA00022840"/>
    </source>
</evidence>
<dbReference type="InterPro" id="IPR050528">
    <property type="entry name" value="L-type_Lectin-RKs"/>
</dbReference>
<dbReference type="Proteomes" id="UP000315295">
    <property type="component" value="Unassembled WGS sequence"/>
</dbReference>
<keyword evidence="1" id="KW-0547">Nucleotide-binding</keyword>
<evidence type="ECO:0000256" key="1">
    <source>
        <dbReference type="ARBA" id="ARBA00022741"/>
    </source>
</evidence>
<name>A0A540KG00_MALBA</name>
<accession>A0A540KG00</accession>
<gene>
    <name evidence="3" type="ORF">C1H46_041325</name>
</gene>
<evidence type="ECO:0000313" key="4">
    <source>
        <dbReference type="Proteomes" id="UP000315295"/>
    </source>
</evidence>
<proteinExistence type="predicted"/>
<keyword evidence="4" id="KW-1185">Reference proteome</keyword>
<comment type="caution">
    <text evidence="3">The sequence shown here is derived from an EMBL/GenBank/DDBJ whole genome shotgun (WGS) entry which is preliminary data.</text>
</comment>
<dbReference type="InterPro" id="IPR011009">
    <property type="entry name" value="Kinase-like_dom_sf"/>
</dbReference>
<dbReference type="EMBL" id="VIEB01001325">
    <property type="protein sequence ID" value="TQD73141.1"/>
    <property type="molecule type" value="Genomic_DNA"/>
</dbReference>
<sequence>MGRALKVLTSLSLADIRSATMGFNRNRVLGKEHQLRFIKGLCTLVGEVAIKRFERADGIGSLHHPFTTEFATMVGCLQQKNLIQLHWWCCERNELVLVYEYIAQRKPQQMPLRKGTASCARHQKIQVPKAALKIAPM</sequence>
<dbReference type="Gene3D" id="3.30.200.20">
    <property type="entry name" value="Phosphorylase Kinase, domain 1"/>
    <property type="match status" value="1"/>
</dbReference>